<dbReference type="Pfam" id="PF18844">
    <property type="entry name" value="baeRF_family2"/>
    <property type="match status" value="1"/>
</dbReference>
<dbReference type="InterPro" id="IPR029064">
    <property type="entry name" value="Ribosomal_eL30-like_sf"/>
</dbReference>
<dbReference type="PATRIC" id="fig|1156913.3.peg.3050"/>
<dbReference type="InterPro" id="IPR042226">
    <property type="entry name" value="eFR1_2_sf"/>
</dbReference>
<sequence length="387" mass="41004">MIQPPSPGYPKIDNGTDEAGGIVQSSTLRDVTVREGPFASVYFDNSHDTEDAAAQLELRWRSIRRQLADEGAEERTLAALDAAVAAAPPSEGKAGRALVAEGNEVVLDEELVEPPPREVARVAPQPYLLPLLRLTPAVVPHVVVVADRTGADLFAVGEDGAEQRTVQGEDHPVHKVRGGGSAYWNIQHRVEAVAERNAAEVAQEAVKLADSVGAEVLVLAGEVQARTQVRDELAPRGKEKVVELEEGGRADGSGPEALEAEVRRVLAEHAERRRQDVIDRFRAEQGREGGLAADGLARTTAALRSGAVETLLIDADSLADRLVWVSGEPTQVAAAKEDLQLSGTETLTECRADEALPVAVLAEGADIVPVSGEGLTEGVGAVLRFAI</sequence>
<dbReference type="InterPro" id="IPR040701">
    <property type="entry name" value="Bact_RF_family2"/>
</dbReference>
<dbReference type="Proteomes" id="UP000013968">
    <property type="component" value="Chromosome"/>
</dbReference>
<keyword evidence="3" id="KW-1185">Reference proteome</keyword>
<protein>
    <recommendedName>
        <fullName evidence="4">Peptide chain release factor 2</fullName>
    </recommendedName>
</protein>
<evidence type="ECO:0000256" key="1">
    <source>
        <dbReference type="SAM" id="MobiDB-lite"/>
    </source>
</evidence>
<gene>
    <name evidence="2" type="ORF">AORI_2977</name>
</gene>
<dbReference type="SUPFAM" id="SSF55315">
    <property type="entry name" value="L30e-like"/>
    <property type="match status" value="1"/>
</dbReference>
<accession>R4T4G5</accession>
<dbReference type="Gene3D" id="3.30.1330.30">
    <property type="match status" value="1"/>
</dbReference>
<dbReference type="Gene3D" id="3.30.420.60">
    <property type="entry name" value="eRF1 domain 2"/>
    <property type="match status" value="1"/>
</dbReference>
<organism evidence="2 3">
    <name type="scientific">Amycolatopsis keratiniphila</name>
    <dbReference type="NCBI Taxonomy" id="129921"/>
    <lineage>
        <taxon>Bacteria</taxon>
        <taxon>Bacillati</taxon>
        <taxon>Actinomycetota</taxon>
        <taxon>Actinomycetes</taxon>
        <taxon>Pseudonocardiales</taxon>
        <taxon>Pseudonocardiaceae</taxon>
        <taxon>Amycolatopsis</taxon>
        <taxon>Amycolatopsis japonica group</taxon>
    </lineage>
</organism>
<reference evidence="2 3" key="1">
    <citation type="journal article" date="2013" name="BMC Genomics">
        <title>ContigScape: a Cytoscape plugin facilitating microbial genome gap closing.</title>
        <authorList>
            <person name="Tang B."/>
            <person name="Wang Q."/>
            <person name="Yang M."/>
            <person name="Xie F."/>
            <person name="Zhu Y."/>
            <person name="Zhuo Y."/>
            <person name="Wang S."/>
            <person name="Gao H."/>
            <person name="Ding X."/>
            <person name="Zhang L."/>
            <person name="Zhao G."/>
            <person name="Zheng H."/>
        </authorList>
    </citation>
    <scope>NUCLEOTIDE SEQUENCE [LARGE SCALE GENOMIC DNA]</scope>
    <source>
        <strain evidence="2 3">HCCB10007</strain>
    </source>
</reference>
<dbReference type="KEGG" id="aoi:AORI_2977"/>
<proteinExistence type="predicted"/>
<name>R4T4G5_9PSEU</name>
<evidence type="ECO:0000313" key="2">
    <source>
        <dbReference type="EMBL" id="AGM05563.1"/>
    </source>
</evidence>
<dbReference type="EMBL" id="CP003410">
    <property type="protein sequence ID" value="AGM05563.1"/>
    <property type="molecule type" value="Genomic_DNA"/>
</dbReference>
<dbReference type="HOGENOM" id="CLU_054531_0_0_11"/>
<evidence type="ECO:0000313" key="3">
    <source>
        <dbReference type="Proteomes" id="UP000013968"/>
    </source>
</evidence>
<evidence type="ECO:0008006" key="4">
    <source>
        <dbReference type="Google" id="ProtNLM"/>
    </source>
</evidence>
<feature type="region of interest" description="Disordered" evidence="1">
    <location>
        <begin position="1"/>
        <end position="21"/>
    </location>
</feature>
<dbReference type="AlphaFoldDB" id="R4T4G5"/>